<keyword evidence="2" id="KW-1185">Reference proteome</keyword>
<sequence length="110" mass="12445">MAGLKQPKRVSWAKDLHQTSRRLVWSAGYARGIIVDARGIYVCVGSDYVRILDVEPEVRLIIDRRLRMSGIEPRRAGCTKDIGVAEVNHRLGNGSQERMVCRRIGRSVDQ</sequence>
<proteinExistence type="predicted"/>
<gene>
    <name evidence="1" type="ORF">MUK42_22216</name>
</gene>
<organism evidence="1 2">
    <name type="scientific">Musa troglodytarum</name>
    <name type="common">fe'i banana</name>
    <dbReference type="NCBI Taxonomy" id="320322"/>
    <lineage>
        <taxon>Eukaryota</taxon>
        <taxon>Viridiplantae</taxon>
        <taxon>Streptophyta</taxon>
        <taxon>Embryophyta</taxon>
        <taxon>Tracheophyta</taxon>
        <taxon>Spermatophyta</taxon>
        <taxon>Magnoliopsida</taxon>
        <taxon>Liliopsida</taxon>
        <taxon>Zingiberales</taxon>
        <taxon>Musaceae</taxon>
        <taxon>Musa</taxon>
    </lineage>
</organism>
<evidence type="ECO:0000313" key="2">
    <source>
        <dbReference type="Proteomes" id="UP001055439"/>
    </source>
</evidence>
<accession>A0A9E7EAS0</accession>
<protein>
    <submittedName>
        <fullName evidence="1">Uncharacterized protein</fullName>
    </submittedName>
</protein>
<reference evidence="1" key="1">
    <citation type="submission" date="2022-05" db="EMBL/GenBank/DDBJ databases">
        <title>The Musa troglodytarum L. genome provides insights into the mechanism of non-climacteric behaviour and enrichment of carotenoids.</title>
        <authorList>
            <person name="Wang J."/>
        </authorList>
    </citation>
    <scope>NUCLEOTIDE SEQUENCE</scope>
    <source>
        <tissue evidence="1">Leaf</tissue>
    </source>
</reference>
<evidence type="ECO:0000313" key="1">
    <source>
        <dbReference type="EMBL" id="URD73646.1"/>
    </source>
</evidence>
<dbReference type="EMBL" id="CP097502">
    <property type="protein sequence ID" value="URD73646.1"/>
    <property type="molecule type" value="Genomic_DNA"/>
</dbReference>
<name>A0A9E7EAS0_9LILI</name>
<dbReference type="Proteomes" id="UP001055439">
    <property type="component" value="Chromosome 1"/>
</dbReference>
<dbReference type="AlphaFoldDB" id="A0A9E7EAS0"/>